<gene>
    <name evidence="1" type="ORF">NIES2135_16650</name>
</gene>
<evidence type="ECO:0000313" key="2">
    <source>
        <dbReference type="Proteomes" id="UP000217895"/>
    </source>
</evidence>
<keyword evidence="2" id="KW-1185">Reference proteome</keyword>
<evidence type="ECO:0008006" key="3">
    <source>
        <dbReference type="Google" id="ProtNLM"/>
    </source>
</evidence>
<dbReference type="GO" id="GO:0110001">
    <property type="term" value="C:toxin-antitoxin complex"/>
    <property type="evidence" value="ECO:0007669"/>
    <property type="project" value="InterPro"/>
</dbReference>
<protein>
    <recommendedName>
        <fullName evidence="3">Type II toxin-antitoxin system HigB family toxin</fullName>
    </recommendedName>
</protein>
<dbReference type="GO" id="GO:0004519">
    <property type="term" value="F:endonuclease activity"/>
    <property type="evidence" value="ECO:0007669"/>
    <property type="project" value="InterPro"/>
</dbReference>
<dbReference type="Pfam" id="PF09907">
    <property type="entry name" value="HigB_toxin"/>
    <property type="match status" value="1"/>
</dbReference>
<dbReference type="AlphaFoldDB" id="A0A1Z4JEE6"/>
<dbReference type="GO" id="GO:0003723">
    <property type="term" value="F:RNA binding"/>
    <property type="evidence" value="ECO:0007669"/>
    <property type="project" value="InterPro"/>
</dbReference>
<dbReference type="InterPro" id="IPR018669">
    <property type="entry name" value="Toxin_HigB"/>
</dbReference>
<accession>A0A1Z4JEE6</accession>
<sequence>MRVISRSTLRKFWEKHANAQTSLLTWYERVVSNSFDTFVQVREVFPSADLVGNFIVNIGGNNYRLITYLDYRFQIIFIRAVLTHAEYDEEDWKNDDWFEDAE</sequence>
<organism evidence="1 2">
    <name type="scientific">Leptolyngbya boryana NIES-2135</name>
    <dbReference type="NCBI Taxonomy" id="1973484"/>
    <lineage>
        <taxon>Bacteria</taxon>
        <taxon>Bacillati</taxon>
        <taxon>Cyanobacteriota</taxon>
        <taxon>Cyanophyceae</taxon>
        <taxon>Leptolyngbyales</taxon>
        <taxon>Leptolyngbyaceae</taxon>
        <taxon>Leptolyngbya group</taxon>
        <taxon>Leptolyngbya</taxon>
    </lineage>
</organism>
<dbReference type="Proteomes" id="UP000217895">
    <property type="component" value="Chromosome"/>
</dbReference>
<proteinExistence type="predicted"/>
<name>A0A1Z4JEE6_LEPBY</name>
<reference evidence="1 2" key="1">
    <citation type="submission" date="2017-06" db="EMBL/GenBank/DDBJ databases">
        <title>Genome sequencing of cyanobaciteial culture collection at National Institute for Environmental Studies (NIES).</title>
        <authorList>
            <person name="Hirose Y."/>
            <person name="Shimura Y."/>
            <person name="Fujisawa T."/>
            <person name="Nakamura Y."/>
            <person name="Kawachi M."/>
        </authorList>
    </citation>
    <scope>NUCLEOTIDE SEQUENCE [LARGE SCALE GENOMIC DNA]</scope>
    <source>
        <strain evidence="1 2">NIES-2135</strain>
    </source>
</reference>
<evidence type="ECO:0000313" key="1">
    <source>
        <dbReference type="EMBL" id="BAY54847.1"/>
    </source>
</evidence>
<dbReference type="EMBL" id="AP018203">
    <property type="protein sequence ID" value="BAY54847.1"/>
    <property type="molecule type" value="Genomic_DNA"/>
</dbReference>